<comment type="caution">
    <text evidence="1">The sequence shown here is derived from an EMBL/GenBank/DDBJ whole genome shotgun (WGS) entry which is preliminary data.</text>
</comment>
<sequence>MEYRKGFIEVLDNIHQGLVNVETWQVGVQVDISAMSVDASDWQEHHIQSNTELELTPVQARLVANRLLAAADAAESCSEASVSPK</sequence>
<evidence type="ECO:0000313" key="1">
    <source>
        <dbReference type="EMBL" id="OZI66707.1"/>
    </source>
</evidence>
<name>A0A261UYP8_9BORD</name>
<reference evidence="2" key="1">
    <citation type="submission" date="2017-05" db="EMBL/GenBank/DDBJ databases">
        <title>Complete and WGS of Bordetella genogroups.</title>
        <authorList>
            <person name="Spilker T."/>
            <person name="Lipuma J."/>
        </authorList>
    </citation>
    <scope>NUCLEOTIDE SEQUENCE [LARGE SCALE GENOMIC DNA]</scope>
    <source>
        <strain evidence="2">AU8856</strain>
    </source>
</reference>
<dbReference type="AlphaFoldDB" id="A0A261UYP8"/>
<proteinExistence type="predicted"/>
<evidence type="ECO:0000313" key="2">
    <source>
        <dbReference type="Proteomes" id="UP000215767"/>
    </source>
</evidence>
<gene>
    <name evidence="1" type="ORF">CAL28_03005</name>
</gene>
<organism evidence="1 2">
    <name type="scientific">Bordetella genomosp. 11</name>
    <dbReference type="NCBI Taxonomy" id="1416808"/>
    <lineage>
        <taxon>Bacteria</taxon>
        <taxon>Pseudomonadati</taxon>
        <taxon>Pseudomonadota</taxon>
        <taxon>Betaproteobacteria</taxon>
        <taxon>Burkholderiales</taxon>
        <taxon>Alcaligenaceae</taxon>
        <taxon>Bordetella</taxon>
    </lineage>
</organism>
<accession>A0A261UYP8</accession>
<dbReference type="EMBL" id="NEVS01000001">
    <property type="protein sequence ID" value="OZI66707.1"/>
    <property type="molecule type" value="Genomic_DNA"/>
</dbReference>
<protein>
    <submittedName>
        <fullName evidence="1">Uncharacterized protein</fullName>
    </submittedName>
</protein>
<dbReference type="Proteomes" id="UP000215767">
    <property type="component" value="Unassembled WGS sequence"/>
</dbReference>
<keyword evidence="2" id="KW-1185">Reference proteome</keyword>